<keyword evidence="6" id="KW-0902">Two-component regulatory system</keyword>
<dbReference type="PRINTS" id="PR00344">
    <property type="entry name" value="BCTRLSENSOR"/>
</dbReference>
<dbReference type="InterPro" id="IPR050736">
    <property type="entry name" value="Sensor_HK_Regulatory"/>
</dbReference>
<name>A0ABV9P1R4_9FLAO</name>
<sequence>MSLKSRFLILGSIITLIAISAIQAYLIYNTYELKKKTFAMDARNSIAKVYSTQEVDSLFWIYRNDFLEQLGLYEDSKITKPEVIKNLESKTNEVNKAFLKVYEEGIKENDIEFKVKIKISVTDIILLDSLSAVNDVFLDSEKDSAIFILGNNFSNEDAILINKGTWQKELENSKSFKDLHFKTQVYMNLVDWESFVVKELTSLLIISILLFVFVIGLLSYSINNLIKQKRLAEIKTDFINNITHELKTPLSTLAITTKTLTNKYAEGQTEIAKETIQVIDRQNKRLQNLIDQVVNNSIGYDEIDLSLKEFKIAPFLEKIISDYKITLKKEIVITSDFENLEQKIIADKFYLGTAILNLLSNAVKYEGTIINVTYKYNEKTKQHIISVTDNGIGISKKNQKIIFEKFFRVSEKDTHNYKGLGLGLYYSSQIVKAHKGAIEVESKEKEGSTFSIIIPK</sequence>
<evidence type="ECO:0000256" key="5">
    <source>
        <dbReference type="ARBA" id="ARBA00022777"/>
    </source>
</evidence>
<feature type="domain" description="Histidine kinase" evidence="8">
    <location>
        <begin position="241"/>
        <end position="456"/>
    </location>
</feature>
<dbReference type="SUPFAM" id="SSF55874">
    <property type="entry name" value="ATPase domain of HSP90 chaperone/DNA topoisomerase II/histidine kinase"/>
    <property type="match status" value="1"/>
</dbReference>
<dbReference type="SUPFAM" id="SSF47384">
    <property type="entry name" value="Homodimeric domain of signal transducing histidine kinase"/>
    <property type="match status" value="1"/>
</dbReference>
<dbReference type="Pfam" id="PF00512">
    <property type="entry name" value="HisKA"/>
    <property type="match status" value="1"/>
</dbReference>
<dbReference type="CDD" id="cd00082">
    <property type="entry name" value="HisKA"/>
    <property type="match status" value="1"/>
</dbReference>
<dbReference type="InterPro" id="IPR036097">
    <property type="entry name" value="HisK_dim/P_sf"/>
</dbReference>
<dbReference type="InterPro" id="IPR003594">
    <property type="entry name" value="HATPase_dom"/>
</dbReference>
<dbReference type="InterPro" id="IPR003661">
    <property type="entry name" value="HisK_dim/P_dom"/>
</dbReference>
<keyword evidence="4" id="KW-0808">Transferase</keyword>
<dbReference type="EC" id="2.7.13.3" evidence="2"/>
<dbReference type="SMART" id="SM00387">
    <property type="entry name" value="HATPase_c"/>
    <property type="match status" value="1"/>
</dbReference>
<accession>A0ABV9P1R4</accession>
<dbReference type="Gene3D" id="1.10.287.130">
    <property type="match status" value="1"/>
</dbReference>
<dbReference type="SMART" id="SM00388">
    <property type="entry name" value="HisKA"/>
    <property type="match status" value="1"/>
</dbReference>
<evidence type="ECO:0000256" key="1">
    <source>
        <dbReference type="ARBA" id="ARBA00000085"/>
    </source>
</evidence>
<evidence type="ECO:0000256" key="2">
    <source>
        <dbReference type="ARBA" id="ARBA00012438"/>
    </source>
</evidence>
<dbReference type="EMBL" id="JBHSGW010000001">
    <property type="protein sequence ID" value="MFC4738566.1"/>
    <property type="molecule type" value="Genomic_DNA"/>
</dbReference>
<feature type="transmembrane region" description="Helical" evidence="7">
    <location>
        <begin position="7"/>
        <end position="28"/>
    </location>
</feature>
<dbReference type="InterPro" id="IPR005467">
    <property type="entry name" value="His_kinase_dom"/>
</dbReference>
<dbReference type="Proteomes" id="UP001595885">
    <property type="component" value="Unassembled WGS sequence"/>
</dbReference>
<dbReference type="PANTHER" id="PTHR43711">
    <property type="entry name" value="TWO-COMPONENT HISTIDINE KINASE"/>
    <property type="match status" value="1"/>
</dbReference>
<reference evidence="10" key="1">
    <citation type="journal article" date="2019" name="Int. J. Syst. Evol. Microbiol.">
        <title>The Global Catalogue of Microorganisms (GCM) 10K type strain sequencing project: providing services to taxonomists for standard genome sequencing and annotation.</title>
        <authorList>
            <consortium name="The Broad Institute Genomics Platform"/>
            <consortium name="The Broad Institute Genome Sequencing Center for Infectious Disease"/>
            <person name="Wu L."/>
            <person name="Ma J."/>
        </authorList>
    </citation>
    <scope>NUCLEOTIDE SEQUENCE [LARGE SCALE GENOMIC DNA]</scope>
    <source>
        <strain evidence="10">CCUG 50349</strain>
    </source>
</reference>
<organism evidence="9 10">
    <name type="scientific">Flavobacterium ponti</name>
    <dbReference type="NCBI Taxonomy" id="665133"/>
    <lineage>
        <taxon>Bacteria</taxon>
        <taxon>Pseudomonadati</taxon>
        <taxon>Bacteroidota</taxon>
        <taxon>Flavobacteriia</taxon>
        <taxon>Flavobacteriales</taxon>
        <taxon>Flavobacteriaceae</taxon>
        <taxon>Flavobacterium</taxon>
    </lineage>
</organism>
<feature type="transmembrane region" description="Helical" evidence="7">
    <location>
        <begin position="200"/>
        <end position="220"/>
    </location>
</feature>
<keyword evidence="5 9" id="KW-0418">Kinase</keyword>
<dbReference type="Pfam" id="PF02518">
    <property type="entry name" value="HATPase_c"/>
    <property type="match status" value="1"/>
</dbReference>
<dbReference type="GO" id="GO:0016301">
    <property type="term" value="F:kinase activity"/>
    <property type="evidence" value="ECO:0007669"/>
    <property type="project" value="UniProtKB-KW"/>
</dbReference>
<evidence type="ECO:0000256" key="4">
    <source>
        <dbReference type="ARBA" id="ARBA00022679"/>
    </source>
</evidence>
<dbReference type="Gene3D" id="3.30.565.10">
    <property type="entry name" value="Histidine kinase-like ATPase, C-terminal domain"/>
    <property type="match status" value="1"/>
</dbReference>
<comment type="catalytic activity">
    <reaction evidence="1">
        <text>ATP + protein L-histidine = ADP + protein N-phospho-L-histidine.</text>
        <dbReference type="EC" id="2.7.13.3"/>
    </reaction>
</comment>
<dbReference type="PANTHER" id="PTHR43711:SF26">
    <property type="entry name" value="SENSOR HISTIDINE KINASE RCSC"/>
    <property type="match status" value="1"/>
</dbReference>
<evidence type="ECO:0000256" key="6">
    <source>
        <dbReference type="ARBA" id="ARBA00023012"/>
    </source>
</evidence>
<dbReference type="PROSITE" id="PS50109">
    <property type="entry name" value="HIS_KIN"/>
    <property type="match status" value="1"/>
</dbReference>
<dbReference type="CDD" id="cd00075">
    <property type="entry name" value="HATPase"/>
    <property type="match status" value="1"/>
</dbReference>
<comment type="caution">
    <text evidence="9">The sequence shown here is derived from an EMBL/GenBank/DDBJ whole genome shotgun (WGS) entry which is preliminary data.</text>
</comment>
<evidence type="ECO:0000313" key="9">
    <source>
        <dbReference type="EMBL" id="MFC4738566.1"/>
    </source>
</evidence>
<keyword evidence="10" id="KW-1185">Reference proteome</keyword>
<protein>
    <recommendedName>
        <fullName evidence="2">histidine kinase</fullName>
        <ecNumber evidence="2">2.7.13.3</ecNumber>
    </recommendedName>
</protein>
<evidence type="ECO:0000256" key="3">
    <source>
        <dbReference type="ARBA" id="ARBA00022553"/>
    </source>
</evidence>
<keyword evidence="7" id="KW-1133">Transmembrane helix</keyword>
<gene>
    <name evidence="9" type="ORF">ACFO3U_01010</name>
</gene>
<evidence type="ECO:0000313" key="10">
    <source>
        <dbReference type="Proteomes" id="UP001595885"/>
    </source>
</evidence>
<evidence type="ECO:0000259" key="8">
    <source>
        <dbReference type="PROSITE" id="PS50109"/>
    </source>
</evidence>
<keyword evidence="7" id="KW-0812">Transmembrane</keyword>
<keyword evidence="7" id="KW-0472">Membrane</keyword>
<evidence type="ECO:0000256" key="7">
    <source>
        <dbReference type="SAM" id="Phobius"/>
    </source>
</evidence>
<proteinExistence type="predicted"/>
<dbReference type="RefSeq" id="WP_379737569.1">
    <property type="nucleotide sequence ID" value="NZ_JBHSGW010000001.1"/>
</dbReference>
<dbReference type="InterPro" id="IPR036890">
    <property type="entry name" value="HATPase_C_sf"/>
</dbReference>
<keyword evidence="3" id="KW-0597">Phosphoprotein</keyword>
<dbReference type="InterPro" id="IPR004358">
    <property type="entry name" value="Sig_transdc_His_kin-like_C"/>
</dbReference>